<evidence type="ECO:0000313" key="2">
    <source>
        <dbReference type="Proteomes" id="UP000023152"/>
    </source>
</evidence>
<comment type="caution">
    <text evidence="1">The sequence shown here is derived from an EMBL/GenBank/DDBJ whole genome shotgun (WGS) entry which is preliminary data.</text>
</comment>
<dbReference type="Proteomes" id="UP000023152">
    <property type="component" value="Unassembled WGS sequence"/>
</dbReference>
<protein>
    <submittedName>
        <fullName evidence="1">Uncharacterized protein</fullName>
    </submittedName>
</protein>
<sequence>MQIMMDVIPTIFEKVDFLASHSYPASNIGYGFNVPYDQGIPGLLYYQKELDTIGRSVQVLITETGWATNVNPTCTEQEKAQWTVSAFGLWRNDSRVMGVMPFMLQDAYWGDQIQWKLLINKPKQFVQCFLRFLAFTILKMLKKLAHSM</sequence>
<proteinExistence type="predicted"/>
<keyword evidence="2" id="KW-1185">Reference proteome</keyword>
<dbReference type="Gene3D" id="3.20.20.80">
    <property type="entry name" value="Glycosidases"/>
    <property type="match status" value="1"/>
</dbReference>
<accession>X6LII6</accession>
<dbReference type="SUPFAM" id="SSF51445">
    <property type="entry name" value="(Trans)glycosidases"/>
    <property type="match status" value="1"/>
</dbReference>
<organism evidence="1 2">
    <name type="scientific">Reticulomyxa filosa</name>
    <dbReference type="NCBI Taxonomy" id="46433"/>
    <lineage>
        <taxon>Eukaryota</taxon>
        <taxon>Sar</taxon>
        <taxon>Rhizaria</taxon>
        <taxon>Retaria</taxon>
        <taxon>Foraminifera</taxon>
        <taxon>Monothalamids</taxon>
        <taxon>Reticulomyxidae</taxon>
        <taxon>Reticulomyxa</taxon>
    </lineage>
</organism>
<gene>
    <name evidence="1" type="ORF">RFI_36036</name>
</gene>
<dbReference type="EMBL" id="ASPP01038387">
    <property type="protein sequence ID" value="ETO01404.1"/>
    <property type="molecule type" value="Genomic_DNA"/>
</dbReference>
<dbReference type="AlphaFoldDB" id="X6LII6"/>
<dbReference type="InterPro" id="IPR017853">
    <property type="entry name" value="GH"/>
</dbReference>
<dbReference type="OrthoDB" id="10567448at2759"/>
<name>X6LII6_RETFI</name>
<reference evidence="1 2" key="1">
    <citation type="journal article" date="2013" name="Curr. Biol.">
        <title>The Genome of the Foraminiferan Reticulomyxa filosa.</title>
        <authorList>
            <person name="Glockner G."/>
            <person name="Hulsmann N."/>
            <person name="Schleicher M."/>
            <person name="Noegel A.A."/>
            <person name="Eichinger L."/>
            <person name="Gallinger C."/>
            <person name="Pawlowski J."/>
            <person name="Sierra R."/>
            <person name="Euteneuer U."/>
            <person name="Pillet L."/>
            <person name="Moustafa A."/>
            <person name="Platzer M."/>
            <person name="Groth M."/>
            <person name="Szafranski K."/>
            <person name="Schliwa M."/>
        </authorList>
    </citation>
    <scope>NUCLEOTIDE SEQUENCE [LARGE SCALE GENOMIC DNA]</scope>
</reference>
<evidence type="ECO:0000313" key="1">
    <source>
        <dbReference type="EMBL" id="ETO01404.1"/>
    </source>
</evidence>